<accession>A0A844ASY2</accession>
<protein>
    <recommendedName>
        <fullName evidence="4">Protease inhibitor Inh</fullName>
    </recommendedName>
</protein>
<feature type="chain" id="PRO_5032535164" description="Protease inhibitor Inh" evidence="1">
    <location>
        <begin position="26"/>
        <end position="131"/>
    </location>
</feature>
<name>A0A844ASY2_9BURK</name>
<sequence>MKSLRSCLRLLAACGAMVCATPLMAQADNSFDGSWAAEWKTHAGRLLSATLQLKDGAGTWHVQATRTNEDPCSKLAAPATVVVREGQPYLQIKPGEVIAGCTSSLLKLTKSADGQLKGNWRDGRDVTISRQ</sequence>
<evidence type="ECO:0008006" key="4">
    <source>
        <dbReference type="Google" id="ProtNLM"/>
    </source>
</evidence>
<dbReference type="RefSeq" id="WP_153584772.1">
    <property type="nucleotide sequence ID" value="NZ_WJBU01000008.1"/>
</dbReference>
<evidence type="ECO:0000313" key="3">
    <source>
        <dbReference type="Proteomes" id="UP000487350"/>
    </source>
</evidence>
<keyword evidence="1" id="KW-0732">Signal</keyword>
<gene>
    <name evidence="2" type="ORF">GHT07_09160</name>
</gene>
<keyword evidence="3" id="KW-1185">Reference proteome</keyword>
<dbReference type="AlphaFoldDB" id="A0A844ASY2"/>
<evidence type="ECO:0000256" key="1">
    <source>
        <dbReference type="SAM" id="SignalP"/>
    </source>
</evidence>
<reference evidence="2 3" key="1">
    <citation type="submission" date="2019-11" db="EMBL/GenBank/DDBJ databases">
        <title>Caenimonas koreensis gen. nov., sp. nov., isolated from activated sludge.</title>
        <authorList>
            <person name="Seung H.R."/>
        </authorList>
    </citation>
    <scope>NUCLEOTIDE SEQUENCE [LARGE SCALE GENOMIC DNA]</scope>
    <source>
        <strain evidence="2 3">EMB320</strain>
    </source>
</reference>
<dbReference type="EMBL" id="WJBU01000008">
    <property type="protein sequence ID" value="MRD47445.1"/>
    <property type="molecule type" value="Genomic_DNA"/>
</dbReference>
<evidence type="ECO:0000313" key="2">
    <source>
        <dbReference type="EMBL" id="MRD47445.1"/>
    </source>
</evidence>
<organism evidence="2 3">
    <name type="scientific">Caenimonas koreensis DSM 17982</name>
    <dbReference type="NCBI Taxonomy" id="1121255"/>
    <lineage>
        <taxon>Bacteria</taxon>
        <taxon>Pseudomonadati</taxon>
        <taxon>Pseudomonadota</taxon>
        <taxon>Betaproteobacteria</taxon>
        <taxon>Burkholderiales</taxon>
        <taxon>Comamonadaceae</taxon>
        <taxon>Caenimonas</taxon>
    </lineage>
</organism>
<proteinExistence type="predicted"/>
<dbReference type="Proteomes" id="UP000487350">
    <property type="component" value="Unassembled WGS sequence"/>
</dbReference>
<dbReference type="OrthoDB" id="9797716at2"/>
<comment type="caution">
    <text evidence="2">The sequence shown here is derived from an EMBL/GenBank/DDBJ whole genome shotgun (WGS) entry which is preliminary data.</text>
</comment>
<feature type="signal peptide" evidence="1">
    <location>
        <begin position="1"/>
        <end position="25"/>
    </location>
</feature>